<dbReference type="InterPro" id="IPR048254">
    <property type="entry name" value="CDP_ALCOHOL_P_TRANSF_CS"/>
</dbReference>
<dbReference type="EMBL" id="CP053085">
    <property type="protein sequence ID" value="QJR35641.1"/>
    <property type="molecule type" value="Genomic_DNA"/>
</dbReference>
<feature type="transmembrane region" description="Helical" evidence="16">
    <location>
        <begin position="27"/>
        <end position="46"/>
    </location>
</feature>
<evidence type="ECO:0000256" key="8">
    <source>
        <dbReference type="ARBA" id="ARBA00022692"/>
    </source>
</evidence>
<comment type="similarity">
    <text evidence="3 15">Belongs to the CDP-alcohol phosphatidyltransferase class-I family.</text>
</comment>
<dbReference type="RefSeq" id="WP_171225072.1">
    <property type="nucleotide sequence ID" value="NZ_CP053085.1"/>
</dbReference>
<reference evidence="17 18" key="1">
    <citation type="submission" date="2020-05" db="EMBL/GenBank/DDBJ databases">
        <title>Complete genome sequence of Gemmatimonas greenlandica TET16.</title>
        <authorList>
            <person name="Zeng Y."/>
        </authorList>
    </citation>
    <scope>NUCLEOTIDE SEQUENCE [LARGE SCALE GENOMIC DNA]</scope>
    <source>
        <strain evidence="17 18">TET16</strain>
    </source>
</reference>
<dbReference type="EC" id="2.7.8.5" evidence="4"/>
<dbReference type="GO" id="GO:0016020">
    <property type="term" value="C:membrane"/>
    <property type="evidence" value="ECO:0007669"/>
    <property type="project" value="UniProtKB-SubCell"/>
</dbReference>
<accession>A0A6M4ITQ3</accession>
<dbReference type="Gene3D" id="1.20.120.1760">
    <property type="match status" value="1"/>
</dbReference>
<comment type="pathway">
    <text evidence="2">Phospholipid metabolism; phosphatidylglycerol biosynthesis; phosphatidylglycerol from CDP-diacylglycerol: step 1/2.</text>
</comment>
<dbReference type="PROSITE" id="PS00379">
    <property type="entry name" value="CDP_ALCOHOL_P_TRANSF"/>
    <property type="match status" value="1"/>
</dbReference>
<evidence type="ECO:0000256" key="15">
    <source>
        <dbReference type="RuleBase" id="RU003750"/>
    </source>
</evidence>
<dbReference type="InterPro" id="IPR050324">
    <property type="entry name" value="CDP-alcohol_PTase-I"/>
</dbReference>
<sequence length="224" mass="25165">MNLPNAITLGRIALTPLIAWLPFTTSWTARLIAFLLFTIAAVTDYWDGHLARSRNLVTDLGRLLDPLADKLLLVATLIPMYWLQRHYTLLVPDGTMPQPTPLLFQTPFGAVSLPLWIVLVVLGREAFMTVFRQVAARRGLVISAIGPAKWKTTFQSLWLGAAYFWFFAATLAAREGWEGDSAWKAFAYFNGFVGVTSMIGALVLTVWSLWLYLRRYGKQVARLA</sequence>
<dbReference type="Proteomes" id="UP000500938">
    <property type="component" value="Chromosome"/>
</dbReference>
<feature type="transmembrane region" description="Helical" evidence="16">
    <location>
        <begin position="156"/>
        <end position="173"/>
    </location>
</feature>
<evidence type="ECO:0000256" key="5">
    <source>
        <dbReference type="ARBA" id="ARBA00014944"/>
    </source>
</evidence>
<dbReference type="GO" id="GO:0046474">
    <property type="term" value="P:glycerophospholipid biosynthetic process"/>
    <property type="evidence" value="ECO:0007669"/>
    <property type="project" value="TreeGrafter"/>
</dbReference>
<keyword evidence="13" id="KW-1208">Phospholipid metabolism</keyword>
<comment type="subcellular location">
    <subcellularLocation>
        <location evidence="1">Membrane</location>
        <topology evidence="1">Multi-pass membrane protein</topology>
    </subcellularLocation>
</comment>
<dbReference type="InterPro" id="IPR000462">
    <property type="entry name" value="CDP-OH_P_trans"/>
</dbReference>
<keyword evidence="12" id="KW-0594">Phospholipid biosynthesis</keyword>
<comment type="catalytic activity">
    <reaction evidence="14">
        <text>a CDP-1,2-diacyl-sn-glycerol + sn-glycerol 3-phosphate = a 1,2-diacyl-sn-glycero-3-phospho-(1'-sn-glycero-3'-phosphate) + CMP + H(+)</text>
        <dbReference type="Rhea" id="RHEA:12593"/>
        <dbReference type="ChEBI" id="CHEBI:15378"/>
        <dbReference type="ChEBI" id="CHEBI:57597"/>
        <dbReference type="ChEBI" id="CHEBI:58332"/>
        <dbReference type="ChEBI" id="CHEBI:60110"/>
        <dbReference type="ChEBI" id="CHEBI:60377"/>
        <dbReference type="EC" id="2.7.8.5"/>
    </reaction>
</comment>
<evidence type="ECO:0000256" key="3">
    <source>
        <dbReference type="ARBA" id="ARBA00010441"/>
    </source>
</evidence>
<gene>
    <name evidence="17" type="ORF">HKW67_09020</name>
</gene>
<evidence type="ECO:0000256" key="10">
    <source>
        <dbReference type="ARBA" id="ARBA00023098"/>
    </source>
</evidence>
<evidence type="ECO:0000256" key="1">
    <source>
        <dbReference type="ARBA" id="ARBA00004141"/>
    </source>
</evidence>
<evidence type="ECO:0000256" key="4">
    <source>
        <dbReference type="ARBA" id="ARBA00013170"/>
    </source>
</evidence>
<dbReference type="PANTHER" id="PTHR14269:SF11">
    <property type="entry name" value="CDP-DIACYLGLYCEROL--GLYCEROL-3-PHOSPHATE 3-PHOSPHATIDYLTRANSFERASE"/>
    <property type="match status" value="1"/>
</dbReference>
<dbReference type="Pfam" id="PF01066">
    <property type="entry name" value="CDP-OH_P_transf"/>
    <property type="match status" value="1"/>
</dbReference>
<evidence type="ECO:0000256" key="13">
    <source>
        <dbReference type="ARBA" id="ARBA00023264"/>
    </source>
</evidence>
<name>A0A6M4ITQ3_9BACT</name>
<keyword evidence="11 16" id="KW-0472">Membrane</keyword>
<evidence type="ECO:0000313" key="18">
    <source>
        <dbReference type="Proteomes" id="UP000500938"/>
    </source>
</evidence>
<keyword evidence="7 15" id="KW-0808">Transferase</keyword>
<dbReference type="PANTHER" id="PTHR14269">
    <property type="entry name" value="CDP-DIACYLGLYCEROL--GLYCEROL-3-PHOSPHATE 3-PHOSPHATIDYLTRANSFERASE-RELATED"/>
    <property type="match status" value="1"/>
</dbReference>
<keyword evidence="9 16" id="KW-1133">Transmembrane helix</keyword>
<dbReference type="InterPro" id="IPR004570">
    <property type="entry name" value="Phosphatidylglycerol_P_synth"/>
</dbReference>
<dbReference type="PIRSF" id="PIRSF000847">
    <property type="entry name" value="Phos_ph_gly_syn"/>
    <property type="match status" value="1"/>
</dbReference>
<evidence type="ECO:0000313" key="17">
    <source>
        <dbReference type="EMBL" id="QJR35641.1"/>
    </source>
</evidence>
<dbReference type="AlphaFoldDB" id="A0A6M4ITQ3"/>
<proteinExistence type="inferred from homology"/>
<organism evidence="17 18">
    <name type="scientific">Gemmatimonas groenlandica</name>
    <dbReference type="NCBI Taxonomy" id="2732249"/>
    <lineage>
        <taxon>Bacteria</taxon>
        <taxon>Pseudomonadati</taxon>
        <taxon>Gemmatimonadota</taxon>
        <taxon>Gemmatimonadia</taxon>
        <taxon>Gemmatimonadales</taxon>
        <taxon>Gemmatimonadaceae</taxon>
        <taxon>Gemmatimonas</taxon>
    </lineage>
</organism>
<feature type="transmembrane region" description="Helical" evidence="16">
    <location>
        <begin position="103"/>
        <end position="122"/>
    </location>
</feature>
<dbReference type="GO" id="GO:0008444">
    <property type="term" value="F:CDP-diacylglycerol-glycerol-3-phosphate 3-phosphatidyltransferase activity"/>
    <property type="evidence" value="ECO:0007669"/>
    <property type="project" value="UniProtKB-EC"/>
</dbReference>
<evidence type="ECO:0000256" key="14">
    <source>
        <dbReference type="ARBA" id="ARBA00048586"/>
    </source>
</evidence>
<evidence type="ECO:0000256" key="6">
    <source>
        <dbReference type="ARBA" id="ARBA00022516"/>
    </source>
</evidence>
<evidence type="ECO:0000256" key="2">
    <source>
        <dbReference type="ARBA" id="ARBA00005042"/>
    </source>
</evidence>
<evidence type="ECO:0000256" key="16">
    <source>
        <dbReference type="SAM" id="Phobius"/>
    </source>
</evidence>
<feature type="transmembrane region" description="Helical" evidence="16">
    <location>
        <begin position="185"/>
        <end position="213"/>
    </location>
</feature>
<dbReference type="KEGG" id="ggr:HKW67_09020"/>
<evidence type="ECO:0000256" key="9">
    <source>
        <dbReference type="ARBA" id="ARBA00022989"/>
    </source>
</evidence>
<evidence type="ECO:0000256" key="12">
    <source>
        <dbReference type="ARBA" id="ARBA00023209"/>
    </source>
</evidence>
<evidence type="ECO:0000256" key="11">
    <source>
        <dbReference type="ARBA" id="ARBA00023136"/>
    </source>
</evidence>
<evidence type="ECO:0000256" key="7">
    <source>
        <dbReference type="ARBA" id="ARBA00022679"/>
    </source>
</evidence>
<keyword evidence="6" id="KW-0444">Lipid biosynthesis</keyword>
<dbReference type="InterPro" id="IPR043130">
    <property type="entry name" value="CDP-OH_PTrfase_TM_dom"/>
</dbReference>
<keyword evidence="8 16" id="KW-0812">Transmembrane</keyword>
<protein>
    <recommendedName>
        <fullName evidence="5">CDP-diacylglycerol--glycerol-3-phosphate 3-phosphatidyltransferase</fullName>
        <ecNumber evidence="4">2.7.8.5</ecNumber>
    </recommendedName>
</protein>
<keyword evidence="10" id="KW-0443">Lipid metabolism</keyword>
<keyword evidence="18" id="KW-1185">Reference proteome</keyword>